<reference evidence="2 3" key="1">
    <citation type="journal article" date="2015" name="Genome Biol. Evol.">
        <title>Phylogenomic analyses indicate that early fungi evolved digesting cell walls of algal ancestors of land plants.</title>
        <authorList>
            <person name="Chang Y."/>
            <person name="Wang S."/>
            <person name="Sekimoto S."/>
            <person name="Aerts A.L."/>
            <person name="Choi C."/>
            <person name="Clum A."/>
            <person name="LaButti K.M."/>
            <person name="Lindquist E.A."/>
            <person name="Yee Ngan C."/>
            <person name="Ohm R.A."/>
            <person name="Salamov A.A."/>
            <person name="Grigoriev I.V."/>
            <person name="Spatafora J.W."/>
            <person name="Berbee M.L."/>
        </authorList>
    </citation>
    <scope>NUCLEOTIDE SEQUENCE [LARGE SCALE GENOMIC DNA]</scope>
    <source>
        <strain evidence="2 3">JEL478</strain>
    </source>
</reference>
<protein>
    <submittedName>
        <fullName evidence="2">Uncharacterized protein</fullName>
    </submittedName>
</protein>
<proteinExistence type="predicted"/>
<sequence>MEGTHEADEDADAYWGPRFITQPHGYAEVERAQADLNARYRRQTGTGPHTPLSPSPRDRNIFEVNNPERRSVQSFSSPHGNGSPVTALQTLVNLKKQSFSLAPMEGSTSSDFARANGRPADSTSSVGHVSIPVPVGMASPFSFTFKPSTYFSPEEIDALVVKDPHQGVPTSPTIPPPTPVPAEASPRTPSNRRQSWRWLRWRQPQSDNEGENEGSGVELTPSHGVDTPNPSPNEPSHPQLTFIPLVVVLSTAQKNSQVNYVDITIGKDGHWVGKIARQKAVINDRVFVLQEVFGFSDGETAPADQQSK</sequence>
<name>A0A139AYA1_GONPJ</name>
<keyword evidence="3" id="KW-1185">Reference proteome</keyword>
<feature type="region of interest" description="Disordered" evidence="1">
    <location>
        <begin position="164"/>
        <end position="238"/>
    </location>
</feature>
<accession>A0A139AYA1</accession>
<feature type="region of interest" description="Disordered" evidence="1">
    <location>
        <begin position="103"/>
        <end position="126"/>
    </location>
</feature>
<feature type="compositionally biased region" description="Low complexity" evidence="1">
    <location>
        <begin position="181"/>
        <end position="206"/>
    </location>
</feature>
<evidence type="ECO:0000313" key="3">
    <source>
        <dbReference type="Proteomes" id="UP000070544"/>
    </source>
</evidence>
<evidence type="ECO:0000256" key="1">
    <source>
        <dbReference type="SAM" id="MobiDB-lite"/>
    </source>
</evidence>
<evidence type="ECO:0000313" key="2">
    <source>
        <dbReference type="EMBL" id="KXS21674.1"/>
    </source>
</evidence>
<dbReference type="AlphaFoldDB" id="A0A139AYA1"/>
<feature type="region of interest" description="Disordered" evidence="1">
    <location>
        <begin position="31"/>
        <end position="59"/>
    </location>
</feature>
<gene>
    <name evidence="2" type="ORF">M427DRAFT_27274</name>
</gene>
<dbReference type="Proteomes" id="UP000070544">
    <property type="component" value="Unassembled WGS sequence"/>
</dbReference>
<dbReference type="EMBL" id="KQ965732">
    <property type="protein sequence ID" value="KXS21674.1"/>
    <property type="molecule type" value="Genomic_DNA"/>
</dbReference>
<organism evidence="2 3">
    <name type="scientific">Gonapodya prolifera (strain JEL478)</name>
    <name type="common">Monoblepharis prolifera</name>
    <dbReference type="NCBI Taxonomy" id="1344416"/>
    <lineage>
        <taxon>Eukaryota</taxon>
        <taxon>Fungi</taxon>
        <taxon>Fungi incertae sedis</taxon>
        <taxon>Chytridiomycota</taxon>
        <taxon>Chytridiomycota incertae sedis</taxon>
        <taxon>Monoblepharidomycetes</taxon>
        <taxon>Monoblepharidales</taxon>
        <taxon>Gonapodyaceae</taxon>
        <taxon>Gonapodya</taxon>
    </lineage>
</organism>